<accession>A0A918CIP8</accession>
<name>A0A918CIP8_9ACTN</name>
<sequence length="160" mass="17837">MGAAIGGGLAGLTAVGTSWFNLRVARLQHEAQETEAARQRRFEVLRERREPRSMAYSNFLSEGQEVIDIVRSRLGEADLKDELLPLLKRLQKQRANVAVVGPQPAADAAFAFLKAFAEFRIEFCRDNPDAWKKAVKAEALLEQFTLAVRAVLEDDGSRPQ</sequence>
<evidence type="ECO:0000313" key="1">
    <source>
        <dbReference type="EMBL" id="GGR24313.1"/>
    </source>
</evidence>
<protein>
    <submittedName>
        <fullName evidence="1">Uncharacterized protein</fullName>
    </submittedName>
</protein>
<dbReference type="AlphaFoldDB" id="A0A918CIP8"/>
<reference evidence="1" key="1">
    <citation type="journal article" date="2014" name="Int. J. Syst. Evol. Microbiol.">
        <title>Complete genome sequence of Corynebacterium casei LMG S-19264T (=DSM 44701T), isolated from a smear-ripened cheese.</title>
        <authorList>
            <consortium name="US DOE Joint Genome Institute (JGI-PGF)"/>
            <person name="Walter F."/>
            <person name="Albersmeier A."/>
            <person name="Kalinowski J."/>
            <person name="Ruckert C."/>
        </authorList>
    </citation>
    <scope>NUCLEOTIDE SEQUENCE</scope>
    <source>
        <strain evidence="1">JCM 4346</strain>
    </source>
</reference>
<proteinExistence type="predicted"/>
<keyword evidence="2" id="KW-1185">Reference proteome</keyword>
<comment type="caution">
    <text evidence="1">The sequence shown here is derived from an EMBL/GenBank/DDBJ whole genome shotgun (WGS) entry which is preliminary data.</text>
</comment>
<dbReference type="EMBL" id="BMSX01000010">
    <property type="protein sequence ID" value="GGR24313.1"/>
    <property type="molecule type" value="Genomic_DNA"/>
</dbReference>
<evidence type="ECO:0000313" key="2">
    <source>
        <dbReference type="Proteomes" id="UP000658320"/>
    </source>
</evidence>
<reference evidence="1" key="2">
    <citation type="submission" date="2020-09" db="EMBL/GenBank/DDBJ databases">
        <authorList>
            <person name="Sun Q."/>
            <person name="Ohkuma M."/>
        </authorList>
    </citation>
    <scope>NUCLEOTIDE SEQUENCE</scope>
    <source>
        <strain evidence="1">JCM 4346</strain>
    </source>
</reference>
<organism evidence="1 2">
    <name type="scientific">Streptomyces aurantiogriseus</name>
    <dbReference type="NCBI Taxonomy" id="66870"/>
    <lineage>
        <taxon>Bacteria</taxon>
        <taxon>Bacillati</taxon>
        <taxon>Actinomycetota</taxon>
        <taxon>Actinomycetes</taxon>
        <taxon>Kitasatosporales</taxon>
        <taxon>Streptomycetaceae</taxon>
        <taxon>Streptomyces</taxon>
    </lineage>
</organism>
<dbReference type="Proteomes" id="UP000658320">
    <property type="component" value="Unassembled WGS sequence"/>
</dbReference>
<gene>
    <name evidence="1" type="ORF">GCM10010251_45500</name>
</gene>